<evidence type="ECO:0000313" key="2">
    <source>
        <dbReference type="Proteomes" id="UP000542210"/>
    </source>
</evidence>
<dbReference type="EMBL" id="JACHND010000001">
    <property type="protein sequence ID" value="MBB4701482.1"/>
    <property type="molecule type" value="Genomic_DNA"/>
</dbReference>
<evidence type="ECO:0000313" key="1">
    <source>
        <dbReference type="EMBL" id="MBB4701482.1"/>
    </source>
</evidence>
<sequence>MNPSQRRWDTDERGFGAGNAAVFAPEMEELAALARRDAWVAEEPEVHLVPHLMAAGVPGLAVEGWNIGDDGVLNVEAVVGAHTTHRDVRRRLWALLGSIAEPATSVREHDHEGTLVVDVVTGVPEGEGPFATHGHALRVRVRRTAVEP</sequence>
<organism evidence="1 2">
    <name type="scientific">Sphaerisporangium siamense</name>
    <dbReference type="NCBI Taxonomy" id="795645"/>
    <lineage>
        <taxon>Bacteria</taxon>
        <taxon>Bacillati</taxon>
        <taxon>Actinomycetota</taxon>
        <taxon>Actinomycetes</taxon>
        <taxon>Streptosporangiales</taxon>
        <taxon>Streptosporangiaceae</taxon>
        <taxon>Sphaerisporangium</taxon>
    </lineage>
</organism>
<keyword evidence="2" id="KW-1185">Reference proteome</keyword>
<name>A0A7W7G9K9_9ACTN</name>
<gene>
    <name evidence="1" type="ORF">BJ982_003026</name>
</gene>
<comment type="caution">
    <text evidence="1">The sequence shown here is derived from an EMBL/GenBank/DDBJ whole genome shotgun (WGS) entry which is preliminary data.</text>
</comment>
<dbReference type="RefSeq" id="WP_184880578.1">
    <property type="nucleotide sequence ID" value="NZ_BOOV01000016.1"/>
</dbReference>
<accession>A0A7W7G9K9</accession>
<reference evidence="1 2" key="1">
    <citation type="submission" date="2020-08" db="EMBL/GenBank/DDBJ databases">
        <title>Sequencing the genomes of 1000 actinobacteria strains.</title>
        <authorList>
            <person name="Klenk H.-P."/>
        </authorList>
    </citation>
    <scope>NUCLEOTIDE SEQUENCE [LARGE SCALE GENOMIC DNA]</scope>
    <source>
        <strain evidence="1 2">DSM 45784</strain>
    </source>
</reference>
<protein>
    <submittedName>
        <fullName evidence="1">Uncharacterized protein</fullName>
    </submittedName>
</protein>
<dbReference type="Proteomes" id="UP000542210">
    <property type="component" value="Unassembled WGS sequence"/>
</dbReference>
<proteinExistence type="predicted"/>
<dbReference type="AlphaFoldDB" id="A0A7W7G9K9"/>